<keyword evidence="2" id="KW-0970">Cilium biogenesis/degradation</keyword>
<dbReference type="PANTHER" id="PTHR15614">
    <property type="entry name" value="INTRAFLAGELLAR TRANSPORT PROTEIN 81 HOMOLOG"/>
    <property type="match status" value="1"/>
</dbReference>
<comment type="similarity">
    <text evidence="6">Belongs to the IFT81 family.</text>
</comment>
<keyword evidence="5" id="KW-0966">Cell projection</keyword>
<dbReference type="AlphaFoldDB" id="A0A7R8UPK5"/>
<feature type="coiled-coil region" evidence="7">
    <location>
        <begin position="532"/>
        <end position="613"/>
    </location>
</feature>
<dbReference type="Pfam" id="PF18383">
    <property type="entry name" value="IFT81_CH"/>
    <property type="match status" value="1"/>
</dbReference>
<name>A0A7R8UPK5_HERIL</name>
<dbReference type="GO" id="GO:0060271">
    <property type="term" value="P:cilium assembly"/>
    <property type="evidence" value="ECO:0007669"/>
    <property type="project" value="InterPro"/>
</dbReference>
<gene>
    <name evidence="10" type="ORF">HERILL_LOCUS7555</name>
</gene>
<dbReference type="GO" id="GO:0030992">
    <property type="term" value="C:intraciliary transport particle B"/>
    <property type="evidence" value="ECO:0007669"/>
    <property type="project" value="InterPro"/>
</dbReference>
<feature type="region of interest" description="Disordered" evidence="8">
    <location>
        <begin position="438"/>
        <end position="469"/>
    </location>
</feature>
<keyword evidence="11" id="KW-1185">Reference proteome</keyword>
<comment type="subcellular location">
    <subcellularLocation>
        <location evidence="1">Cell projection</location>
        <location evidence="1">Cilium</location>
    </subcellularLocation>
</comment>
<protein>
    <recommendedName>
        <fullName evidence="9">IFT81 calponin homology domain-containing protein</fullName>
    </recommendedName>
</protein>
<keyword evidence="3 7" id="KW-0175">Coiled coil</keyword>
<dbReference type="InterPro" id="IPR041146">
    <property type="entry name" value="IFT81_CH"/>
</dbReference>
<feature type="coiled-coil region" evidence="7">
    <location>
        <begin position="167"/>
        <end position="252"/>
    </location>
</feature>
<dbReference type="GO" id="GO:0036064">
    <property type="term" value="C:ciliary basal body"/>
    <property type="evidence" value="ECO:0007669"/>
    <property type="project" value="TreeGrafter"/>
</dbReference>
<dbReference type="InterPro" id="IPR029600">
    <property type="entry name" value="IFT81"/>
</dbReference>
<evidence type="ECO:0000256" key="8">
    <source>
        <dbReference type="SAM" id="MobiDB-lite"/>
    </source>
</evidence>
<feature type="domain" description="IFT81 calponin homology" evidence="9">
    <location>
        <begin position="3"/>
        <end position="124"/>
    </location>
</feature>
<evidence type="ECO:0000256" key="7">
    <source>
        <dbReference type="SAM" id="Coils"/>
    </source>
</evidence>
<dbReference type="InterPro" id="IPR043016">
    <property type="entry name" value="IFT81_N_sf"/>
</dbReference>
<evidence type="ECO:0000313" key="10">
    <source>
        <dbReference type="EMBL" id="CAD7084672.1"/>
    </source>
</evidence>
<evidence type="ECO:0000256" key="6">
    <source>
        <dbReference type="ARBA" id="ARBA00043983"/>
    </source>
</evidence>
<evidence type="ECO:0000256" key="2">
    <source>
        <dbReference type="ARBA" id="ARBA00022794"/>
    </source>
</evidence>
<evidence type="ECO:0000259" key="9">
    <source>
        <dbReference type="Pfam" id="PF18383"/>
    </source>
</evidence>
<keyword evidence="4" id="KW-0969">Cilium</keyword>
<sequence>MTDELKYIVTQINNTLNTEYNLISFDSMSGEGLLQVLVDILVHFNATTKFDVKFNDREDTVRRILEGLQRIQYRPHIEISDPTSFRRSVHHGDKKVIHPILRYIFDHKEKIHQLTYLARFLLPISLPPEAMANPEIANLWNEYLLIQEEFKQAHKGHIESSKETSHLKELRNDINAIEMEKANVKKRIERTQARLDKVPQQELVLEAAHALRLERDRQKELEAQLEDQKHNLHRAQTMQERLQKELSNARMAAQGTSAQQMMETIQEETQVMEFMVKQKLPNEMRNMQEEIKLLEEVIDEPNVSKDYLNDLQMKVDSTSRKIQQFVEKRLSERGDHNDSLVPFRQQAALIARNKEMAAEQLNQANKELREVETILMHKQKLLKDTVGEIVLRGEDLKQYVNTLRAKSSVYKQQRSELASIRAEVADLTQTLENLKAQDPTLSSTLPQVTEEDSASLDGSISRPDSPLESRGLTELSRLVEGLVRAVQTARSRVMPISQKMRPLREHIDELKDERDSKKNAYLTLSATLDSEAKVLENENLETEKSIKELESEWNHLKLEYERAENLLERVRDEMNNRRPEGEIPVKESLQNQIREQENKLKDLQLEQEELFENQDQRLEQQKLWEDVKQLMEVKIQCMQEAKAKGLGGTFSIAKNSETFTLH</sequence>
<dbReference type="GO" id="GO:0015631">
    <property type="term" value="F:tubulin binding"/>
    <property type="evidence" value="ECO:0007669"/>
    <property type="project" value="InterPro"/>
</dbReference>
<dbReference type="EMBL" id="LR899011">
    <property type="protein sequence ID" value="CAD7084672.1"/>
    <property type="molecule type" value="Genomic_DNA"/>
</dbReference>
<reference evidence="10 11" key="1">
    <citation type="submission" date="2020-11" db="EMBL/GenBank/DDBJ databases">
        <authorList>
            <person name="Wallbank WR R."/>
            <person name="Pardo Diaz C."/>
            <person name="Kozak K."/>
            <person name="Martin S."/>
            <person name="Jiggins C."/>
            <person name="Moest M."/>
            <person name="Warren A I."/>
            <person name="Generalovic N T."/>
            <person name="Byers J.R.P. K."/>
            <person name="Montejo-Kovacevich G."/>
            <person name="Yen C E."/>
        </authorList>
    </citation>
    <scope>NUCLEOTIDE SEQUENCE [LARGE SCALE GENOMIC DNA]</scope>
</reference>
<proteinExistence type="inferred from homology"/>
<evidence type="ECO:0000256" key="5">
    <source>
        <dbReference type="ARBA" id="ARBA00023273"/>
    </source>
</evidence>
<evidence type="ECO:0000313" key="11">
    <source>
        <dbReference type="Proteomes" id="UP000594454"/>
    </source>
</evidence>
<dbReference type="GO" id="GO:0042073">
    <property type="term" value="P:intraciliary transport"/>
    <property type="evidence" value="ECO:0007669"/>
    <property type="project" value="InterPro"/>
</dbReference>
<organism evidence="10 11">
    <name type="scientific">Hermetia illucens</name>
    <name type="common">Black soldier fly</name>
    <dbReference type="NCBI Taxonomy" id="343691"/>
    <lineage>
        <taxon>Eukaryota</taxon>
        <taxon>Metazoa</taxon>
        <taxon>Ecdysozoa</taxon>
        <taxon>Arthropoda</taxon>
        <taxon>Hexapoda</taxon>
        <taxon>Insecta</taxon>
        <taxon>Pterygota</taxon>
        <taxon>Neoptera</taxon>
        <taxon>Endopterygota</taxon>
        <taxon>Diptera</taxon>
        <taxon>Brachycera</taxon>
        <taxon>Stratiomyomorpha</taxon>
        <taxon>Stratiomyidae</taxon>
        <taxon>Hermetiinae</taxon>
        <taxon>Hermetia</taxon>
    </lineage>
</organism>
<dbReference type="OrthoDB" id="276029at2759"/>
<feature type="coiled-coil region" evidence="7">
    <location>
        <begin position="277"/>
        <end position="381"/>
    </location>
</feature>
<dbReference type="OMA" id="WILTHME"/>
<dbReference type="PANTHER" id="PTHR15614:SF2">
    <property type="entry name" value="INTRAFLAGELLAR TRANSPORT PROTEIN 81 HOMOLOG"/>
    <property type="match status" value="1"/>
</dbReference>
<evidence type="ECO:0000256" key="1">
    <source>
        <dbReference type="ARBA" id="ARBA00004138"/>
    </source>
</evidence>
<dbReference type="Proteomes" id="UP000594454">
    <property type="component" value="Chromosome 3"/>
</dbReference>
<feature type="coiled-coil region" evidence="7">
    <location>
        <begin position="410"/>
        <end position="437"/>
    </location>
</feature>
<evidence type="ECO:0000256" key="4">
    <source>
        <dbReference type="ARBA" id="ARBA00023069"/>
    </source>
</evidence>
<dbReference type="InParanoid" id="A0A7R8UPK5"/>
<accession>A0A7R8UPK5</accession>
<evidence type="ECO:0000256" key="3">
    <source>
        <dbReference type="ARBA" id="ARBA00023054"/>
    </source>
</evidence>
<dbReference type="Gene3D" id="1.10.418.70">
    <property type="entry name" value="Intraflagellar transport protein 81, N-terminal domain"/>
    <property type="match status" value="1"/>
</dbReference>